<dbReference type="Gene3D" id="1.10.1740.10">
    <property type="match status" value="1"/>
</dbReference>
<dbReference type="Pfam" id="PF08281">
    <property type="entry name" value="Sigma70_r4_2"/>
    <property type="match status" value="1"/>
</dbReference>
<sequence>MKHYALNDEMSEYLKFIYRYLLQKGASKHDAEDIIQETIYRFLSQEQSNEIRNVNAWFFKVALNQFYDTRRNYDKQRKILLKHEINRWIEEQTPEASTLKSEESQDIHSILNKLKPRHKQFLLLKYTVGLKLTEIAELFQLKVSSTKTILHRARQEFIKEYAHYQKING</sequence>
<dbReference type="NCBIfam" id="TIGR02937">
    <property type="entry name" value="sigma70-ECF"/>
    <property type="match status" value="1"/>
</dbReference>
<gene>
    <name evidence="8" type="ORF">IC621_12410</name>
</gene>
<dbReference type="CDD" id="cd06171">
    <property type="entry name" value="Sigma70_r4"/>
    <property type="match status" value="1"/>
</dbReference>
<dbReference type="Proteomes" id="UP000626844">
    <property type="component" value="Unassembled WGS sequence"/>
</dbReference>
<dbReference type="RefSeq" id="WP_191158637.1">
    <property type="nucleotide sequence ID" value="NZ_JACXAI010000015.1"/>
</dbReference>
<comment type="caution">
    <text evidence="8">The sequence shown here is derived from an EMBL/GenBank/DDBJ whole genome shotgun (WGS) entry which is preliminary data.</text>
</comment>
<evidence type="ECO:0000256" key="5">
    <source>
        <dbReference type="ARBA" id="ARBA00023163"/>
    </source>
</evidence>
<protein>
    <submittedName>
        <fullName evidence="8">RNA polymerase sigma factor</fullName>
    </submittedName>
</protein>
<evidence type="ECO:0000313" key="9">
    <source>
        <dbReference type="Proteomes" id="UP000626844"/>
    </source>
</evidence>
<keyword evidence="2" id="KW-0805">Transcription regulation</keyword>
<keyword evidence="3" id="KW-0731">Sigma factor</keyword>
<dbReference type="GO" id="GO:0003677">
    <property type="term" value="F:DNA binding"/>
    <property type="evidence" value="ECO:0007669"/>
    <property type="project" value="UniProtKB-KW"/>
</dbReference>
<dbReference type="InterPro" id="IPR007627">
    <property type="entry name" value="RNA_pol_sigma70_r2"/>
</dbReference>
<dbReference type="PANTHER" id="PTHR43133:SF8">
    <property type="entry name" value="RNA POLYMERASE SIGMA FACTOR HI_1459-RELATED"/>
    <property type="match status" value="1"/>
</dbReference>
<evidence type="ECO:0000256" key="4">
    <source>
        <dbReference type="ARBA" id="ARBA00023125"/>
    </source>
</evidence>
<dbReference type="InterPro" id="IPR014284">
    <property type="entry name" value="RNA_pol_sigma-70_dom"/>
</dbReference>
<reference evidence="8" key="1">
    <citation type="submission" date="2020-09" db="EMBL/GenBank/DDBJ databases">
        <title>A novel bacterium of genus Bacillus, isolated from South China Sea.</title>
        <authorList>
            <person name="Huang H."/>
            <person name="Mo K."/>
            <person name="Hu Y."/>
        </authorList>
    </citation>
    <scope>NUCLEOTIDE SEQUENCE</scope>
    <source>
        <strain evidence="8">IB182487</strain>
    </source>
</reference>
<evidence type="ECO:0000259" key="7">
    <source>
        <dbReference type="Pfam" id="PF08281"/>
    </source>
</evidence>
<dbReference type="GO" id="GO:0006352">
    <property type="term" value="P:DNA-templated transcription initiation"/>
    <property type="evidence" value="ECO:0007669"/>
    <property type="project" value="InterPro"/>
</dbReference>
<dbReference type="InterPro" id="IPR036388">
    <property type="entry name" value="WH-like_DNA-bd_sf"/>
</dbReference>
<dbReference type="Gene3D" id="1.10.10.10">
    <property type="entry name" value="Winged helix-like DNA-binding domain superfamily/Winged helix DNA-binding domain"/>
    <property type="match status" value="1"/>
</dbReference>
<feature type="domain" description="RNA polymerase sigma-70 region 2" evidence="6">
    <location>
        <begin position="11"/>
        <end position="73"/>
    </location>
</feature>
<dbReference type="InterPro" id="IPR013325">
    <property type="entry name" value="RNA_pol_sigma_r2"/>
</dbReference>
<accession>A0A926NNG5</accession>
<comment type="similarity">
    <text evidence="1">Belongs to the sigma-70 factor family. ECF subfamily.</text>
</comment>
<name>A0A926NNG5_9BACI</name>
<feature type="domain" description="RNA polymerase sigma factor 70 region 4 type 2" evidence="7">
    <location>
        <begin position="105"/>
        <end position="155"/>
    </location>
</feature>
<proteinExistence type="inferred from homology"/>
<organism evidence="8 9">
    <name type="scientific">Metabacillus arenae</name>
    <dbReference type="NCBI Taxonomy" id="2771434"/>
    <lineage>
        <taxon>Bacteria</taxon>
        <taxon>Bacillati</taxon>
        <taxon>Bacillota</taxon>
        <taxon>Bacilli</taxon>
        <taxon>Bacillales</taxon>
        <taxon>Bacillaceae</taxon>
        <taxon>Metabacillus</taxon>
    </lineage>
</organism>
<dbReference type="GO" id="GO:0016987">
    <property type="term" value="F:sigma factor activity"/>
    <property type="evidence" value="ECO:0007669"/>
    <property type="project" value="UniProtKB-KW"/>
</dbReference>
<dbReference type="Pfam" id="PF04542">
    <property type="entry name" value="Sigma70_r2"/>
    <property type="match status" value="1"/>
</dbReference>
<keyword evidence="4" id="KW-0238">DNA-binding</keyword>
<dbReference type="SUPFAM" id="SSF88946">
    <property type="entry name" value="Sigma2 domain of RNA polymerase sigma factors"/>
    <property type="match status" value="1"/>
</dbReference>
<dbReference type="InterPro" id="IPR013249">
    <property type="entry name" value="RNA_pol_sigma70_r4_t2"/>
</dbReference>
<dbReference type="InterPro" id="IPR013324">
    <property type="entry name" value="RNA_pol_sigma_r3/r4-like"/>
</dbReference>
<dbReference type="EMBL" id="JACXAI010000015">
    <property type="protein sequence ID" value="MBD1381036.1"/>
    <property type="molecule type" value="Genomic_DNA"/>
</dbReference>
<evidence type="ECO:0000259" key="6">
    <source>
        <dbReference type="Pfam" id="PF04542"/>
    </source>
</evidence>
<dbReference type="PANTHER" id="PTHR43133">
    <property type="entry name" value="RNA POLYMERASE ECF-TYPE SIGMA FACTO"/>
    <property type="match status" value="1"/>
</dbReference>
<dbReference type="InterPro" id="IPR039425">
    <property type="entry name" value="RNA_pol_sigma-70-like"/>
</dbReference>
<evidence type="ECO:0000313" key="8">
    <source>
        <dbReference type="EMBL" id="MBD1381036.1"/>
    </source>
</evidence>
<evidence type="ECO:0000256" key="1">
    <source>
        <dbReference type="ARBA" id="ARBA00010641"/>
    </source>
</evidence>
<dbReference type="SUPFAM" id="SSF88659">
    <property type="entry name" value="Sigma3 and sigma4 domains of RNA polymerase sigma factors"/>
    <property type="match status" value="1"/>
</dbReference>
<evidence type="ECO:0000256" key="2">
    <source>
        <dbReference type="ARBA" id="ARBA00023015"/>
    </source>
</evidence>
<keyword evidence="5" id="KW-0804">Transcription</keyword>
<evidence type="ECO:0000256" key="3">
    <source>
        <dbReference type="ARBA" id="ARBA00023082"/>
    </source>
</evidence>
<keyword evidence="9" id="KW-1185">Reference proteome</keyword>
<dbReference type="AlphaFoldDB" id="A0A926NNG5"/>